<organism evidence="2 3">
    <name type="scientific">Coemansia reversa (strain ATCC 12441 / NRRL 1564)</name>
    <dbReference type="NCBI Taxonomy" id="763665"/>
    <lineage>
        <taxon>Eukaryota</taxon>
        <taxon>Fungi</taxon>
        <taxon>Fungi incertae sedis</taxon>
        <taxon>Zoopagomycota</taxon>
        <taxon>Kickxellomycotina</taxon>
        <taxon>Kickxellomycetes</taxon>
        <taxon>Kickxellales</taxon>
        <taxon>Kickxellaceae</taxon>
        <taxon>Coemansia</taxon>
    </lineage>
</organism>
<name>A0A2G5B7R1_COERN</name>
<proteinExistence type="predicted"/>
<feature type="non-terminal residue" evidence="2">
    <location>
        <position position="1"/>
    </location>
</feature>
<keyword evidence="3" id="KW-1185">Reference proteome</keyword>
<sequence length="452" mass="49968">QIMQYVKAEPQLFDPRLLRAVVKLILPHDCIRGLTLGLGICQAYLSNQRMREHSDTTSITPGISCTELDGLVHVLLFPTVFDLDTSGNGTADSDAMAARNVVGPTVQLVRERIGECLEVCPEAVFEMVRLEITIQQTVLRGNGEQKKVAADIVEAMHAHAKAVRVLLANTGSEALRARIQIHPTYPATTTVSASAVRLYLNSLLSTRAYDEHLVNTQWWRMPPASVPADETHVIGSDRGWPSSYPLARVLNRQAAVAIVPRLQRQIDVVLATIKKEPLGLEPRLYRDTLLKVARVALLMQGECVLTFVTDVATKATPDVPASSTRQSVCTSLNRTMLATVFDEIGNAFLMLLEALTRHTSHRDAFKRAASEAAPLRDSLTQLLELGADAQKAFLRQPAIAAAPNFEEMAVQSKTHIMSIRKYLRKLDAYAKDPQLEQRSQPPQRHPEEGNLQ</sequence>
<dbReference type="EMBL" id="KZ303510">
    <property type="protein sequence ID" value="PIA15022.1"/>
    <property type="molecule type" value="Genomic_DNA"/>
</dbReference>
<reference evidence="2 3" key="1">
    <citation type="journal article" date="2015" name="Genome Biol. Evol.">
        <title>Phylogenomic analyses indicate that early fungi evolved digesting cell walls of algal ancestors of land plants.</title>
        <authorList>
            <person name="Chang Y."/>
            <person name="Wang S."/>
            <person name="Sekimoto S."/>
            <person name="Aerts A.L."/>
            <person name="Choi C."/>
            <person name="Clum A."/>
            <person name="LaButti K.M."/>
            <person name="Lindquist E.A."/>
            <person name="Yee Ngan C."/>
            <person name="Ohm R.A."/>
            <person name="Salamov A.A."/>
            <person name="Grigoriev I.V."/>
            <person name="Spatafora J.W."/>
            <person name="Berbee M.L."/>
        </authorList>
    </citation>
    <scope>NUCLEOTIDE SEQUENCE [LARGE SCALE GENOMIC DNA]</scope>
    <source>
        <strain evidence="2 3">NRRL 1564</strain>
    </source>
</reference>
<evidence type="ECO:0000313" key="2">
    <source>
        <dbReference type="EMBL" id="PIA15022.1"/>
    </source>
</evidence>
<feature type="region of interest" description="Disordered" evidence="1">
    <location>
        <begin position="430"/>
        <end position="452"/>
    </location>
</feature>
<evidence type="ECO:0000256" key="1">
    <source>
        <dbReference type="SAM" id="MobiDB-lite"/>
    </source>
</evidence>
<dbReference type="Proteomes" id="UP000242474">
    <property type="component" value="Unassembled WGS sequence"/>
</dbReference>
<gene>
    <name evidence="2" type="ORF">COEREDRAFT_82241</name>
</gene>
<accession>A0A2G5B7R1</accession>
<evidence type="ECO:0000313" key="3">
    <source>
        <dbReference type="Proteomes" id="UP000242474"/>
    </source>
</evidence>
<dbReference type="AlphaFoldDB" id="A0A2G5B7R1"/>
<protein>
    <submittedName>
        <fullName evidence="2">Uncharacterized protein</fullName>
    </submittedName>
</protein>
<dbReference type="OrthoDB" id="361494at2759"/>